<name>A0A1T4MS03_9HYPH</name>
<evidence type="ECO:0000313" key="3">
    <source>
        <dbReference type="Proteomes" id="UP000190135"/>
    </source>
</evidence>
<feature type="binding site" evidence="1">
    <location>
        <position position="246"/>
    </location>
    <ligand>
        <name>Mg(2+)</name>
        <dbReference type="ChEBI" id="CHEBI:18420"/>
        <label>1</label>
    </ligand>
</feature>
<keyword evidence="1" id="KW-0479">Metal-binding</keyword>
<comment type="cofactor">
    <cofactor evidence="1">
        <name>Mg(2+)</name>
        <dbReference type="ChEBI" id="CHEBI:18420"/>
    </cofactor>
    <text evidence="1">Binds 2 magnesium ions per subunit.</text>
</comment>
<accession>A0A1T4MS03</accession>
<proteinExistence type="predicted"/>
<reference evidence="2 3" key="1">
    <citation type="submission" date="2017-02" db="EMBL/GenBank/DDBJ databases">
        <authorList>
            <person name="Peterson S.W."/>
        </authorList>
    </citation>
    <scope>NUCLEOTIDE SEQUENCE [LARGE SCALE GENOMIC DNA]</scope>
    <source>
        <strain evidence="2 3">USBA 369</strain>
    </source>
</reference>
<dbReference type="GO" id="GO:0016787">
    <property type="term" value="F:hydrolase activity"/>
    <property type="evidence" value="ECO:0007669"/>
    <property type="project" value="UniProtKB-KW"/>
</dbReference>
<dbReference type="OrthoDB" id="9806482at2"/>
<dbReference type="InterPro" id="IPR005502">
    <property type="entry name" value="Ribosyl_crysJ1"/>
</dbReference>
<dbReference type="SUPFAM" id="SSF101478">
    <property type="entry name" value="ADP-ribosylglycohydrolase"/>
    <property type="match status" value="1"/>
</dbReference>
<keyword evidence="2" id="KW-0378">Hydrolase</keyword>
<protein>
    <submittedName>
        <fullName evidence="2">ADP-ribosyl-[dinitrogen reductase] hydrolase</fullName>
    </submittedName>
</protein>
<dbReference type="Pfam" id="PF03747">
    <property type="entry name" value="ADP_ribosyl_GH"/>
    <property type="match status" value="1"/>
</dbReference>
<feature type="binding site" evidence="1">
    <location>
        <position position="64"/>
    </location>
    <ligand>
        <name>Mg(2+)</name>
        <dbReference type="ChEBI" id="CHEBI:18420"/>
        <label>1</label>
    </ligand>
</feature>
<keyword evidence="1" id="KW-0460">Magnesium</keyword>
<dbReference type="RefSeq" id="WP_078706935.1">
    <property type="nucleotide sequence ID" value="NZ_FUXL01000002.1"/>
</dbReference>
<keyword evidence="3" id="KW-1185">Reference proteome</keyword>
<evidence type="ECO:0000256" key="1">
    <source>
        <dbReference type="PIRSR" id="PIRSR605502-1"/>
    </source>
</evidence>
<dbReference type="PANTHER" id="PTHR16222:SF12">
    <property type="entry name" value="ADP-RIBOSYLGLYCOHYDROLASE-RELATED"/>
    <property type="match status" value="1"/>
</dbReference>
<feature type="binding site" evidence="1">
    <location>
        <position position="62"/>
    </location>
    <ligand>
        <name>Mg(2+)</name>
        <dbReference type="ChEBI" id="CHEBI:18420"/>
        <label>1</label>
    </ligand>
</feature>
<gene>
    <name evidence="2" type="ORF">SAMN05428963_102258</name>
</gene>
<dbReference type="AlphaFoldDB" id="A0A1T4MS03"/>
<dbReference type="EMBL" id="FUXL01000002">
    <property type="protein sequence ID" value="SJZ69743.1"/>
    <property type="molecule type" value="Genomic_DNA"/>
</dbReference>
<dbReference type="NCBIfam" id="TIGR02662">
    <property type="entry name" value="dinitro_DRAG"/>
    <property type="match status" value="1"/>
</dbReference>
<sequence length="326" mass="35532">MSEILEDGIRDRALGAYFGLAVGDALGATVEFLSKDEIEAQYKLHTKMIGGGWLRLKPGQVTDDTEMSLALGNSLVGRSGFDAAAVCSAFASWFRSRPVDVGNTCRRGIQRFMVHGTTETPFNEGDAGNGALMRNLPVVLATLFNPPLMEAWSLGQSRTTHNHPLSDQATIALGHMTRILVLGGSREDVRRAADKLVDECNAFRFEPYRGLSSAFVLDTVQTVLHHYFATNDFQTALIETVNQGGDADTTGALVGMLAGATYGADAIPAMWMKKLDTKVRRQIIGQVHDLLALSRQTKEAPVVVETQPTRQTAEVVRLADRDRRKA</sequence>
<dbReference type="InterPro" id="IPR013479">
    <property type="entry name" value="ADP-ribosyl_diN_reduct_hydro"/>
</dbReference>
<dbReference type="PANTHER" id="PTHR16222">
    <property type="entry name" value="ADP-RIBOSYLGLYCOHYDROLASE"/>
    <property type="match status" value="1"/>
</dbReference>
<feature type="binding site" evidence="1">
    <location>
        <position position="63"/>
    </location>
    <ligand>
        <name>Mg(2+)</name>
        <dbReference type="ChEBI" id="CHEBI:18420"/>
        <label>1</label>
    </ligand>
</feature>
<organism evidence="2 3">
    <name type="scientific">Consotaella salsifontis</name>
    <dbReference type="NCBI Taxonomy" id="1365950"/>
    <lineage>
        <taxon>Bacteria</taxon>
        <taxon>Pseudomonadati</taxon>
        <taxon>Pseudomonadota</taxon>
        <taxon>Alphaproteobacteria</taxon>
        <taxon>Hyphomicrobiales</taxon>
        <taxon>Aurantimonadaceae</taxon>
        <taxon>Consotaella</taxon>
    </lineage>
</organism>
<dbReference type="Gene3D" id="1.10.4080.10">
    <property type="entry name" value="ADP-ribosylation/Crystallin J1"/>
    <property type="match status" value="1"/>
</dbReference>
<dbReference type="GO" id="GO:0046872">
    <property type="term" value="F:metal ion binding"/>
    <property type="evidence" value="ECO:0007669"/>
    <property type="project" value="UniProtKB-KW"/>
</dbReference>
<feature type="binding site" evidence="1">
    <location>
        <position position="248"/>
    </location>
    <ligand>
        <name>Mg(2+)</name>
        <dbReference type="ChEBI" id="CHEBI:18420"/>
        <label>1</label>
    </ligand>
</feature>
<dbReference type="STRING" id="1365950.SAMN05428963_102258"/>
<feature type="binding site" evidence="1">
    <location>
        <position position="249"/>
    </location>
    <ligand>
        <name>Mg(2+)</name>
        <dbReference type="ChEBI" id="CHEBI:18420"/>
        <label>1</label>
    </ligand>
</feature>
<dbReference type="Proteomes" id="UP000190135">
    <property type="component" value="Unassembled WGS sequence"/>
</dbReference>
<dbReference type="InterPro" id="IPR036705">
    <property type="entry name" value="Ribosyl_crysJ1_sf"/>
</dbReference>
<evidence type="ECO:0000313" key="2">
    <source>
        <dbReference type="EMBL" id="SJZ69743.1"/>
    </source>
</evidence>
<dbReference type="InterPro" id="IPR050792">
    <property type="entry name" value="ADP-ribosylglycohydrolase"/>
</dbReference>